<dbReference type="InterPro" id="IPR005312">
    <property type="entry name" value="DUF1759"/>
</dbReference>
<evidence type="ECO:0000313" key="2">
    <source>
        <dbReference type="Proteomes" id="UP001159363"/>
    </source>
</evidence>
<name>A0ABQ9I688_9NEOP</name>
<accession>A0ABQ9I688</accession>
<dbReference type="Pfam" id="PF03564">
    <property type="entry name" value="DUF1759"/>
    <property type="match status" value="1"/>
</dbReference>
<comment type="caution">
    <text evidence="1">The sequence shown here is derived from an EMBL/GenBank/DDBJ whole genome shotgun (WGS) entry which is preliminary data.</text>
</comment>
<keyword evidence="2" id="KW-1185">Reference proteome</keyword>
<evidence type="ECO:0000313" key="1">
    <source>
        <dbReference type="EMBL" id="KAJ8892157.1"/>
    </source>
</evidence>
<reference evidence="1 2" key="1">
    <citation type="submission" date="2023-02" db="EMBL/GenBank/DDBJ databases">
        <title>LHISI_Scaffold_Assembly.</title>
        <authorList>
            <person name="Stuart O.P."/>
            <person name="Cleave R."/>
            <person name="Magrath M.J.L."/>
            <person name="Mikheyev A.S."/>
        </authorList>
    </citation>
    <scope>NUCLEOTIDE SEQUENCE [LARGE SCALE GENOMIC DNA]</scope>
    <source>
        <strain evidence="1">Daus_M_001</strain>
        <tissue evidence="1">Leg muscle</tissue>
    </source>
</reference>
<proteinExistence type="predicted"/>
<gene>
    <name evidence="1" type="ORF">PR048_004737</name>
</gene>
<dbReference type="EMBL" id="JARBHB010000002">
    <property type="protein sequence ID" value="KAJ8892157.1"/>
    <property type="molecule type" value="Genomic_DNA"/>
</dbReference>
<protein>
    <submittedName>
        <fullName evidence="1">Uncharacterized protein</fullName>
    </submittedName>
</protein>
<sequence>MRAVFSKSYMLLELLNEENPDMLSIETHFRVMEGRLNELINVDQEIYDNILLDEEQEIEDALIKEMESVDKYHLKYYEFRAGVDSLNHKTQDSEYTVRDGERSKHVLCLPKLELIKYGGEVSGWISFRSQFQSVGADNTLRHEEKFQDLIPATSVGSRGRSIFESFPLSGENYKRALQILPHRFERKDLVESYTRELLKLVINNLDMQLLTYDRLETQLRALESLGIPKTWQRYTSILAKTLKEQVDRLVTFLKAEVEGEECVSIIHSKPVRDNLKVAKKKYWISKRGTV</sequence>
<organism evidence="1 2">
    <name type="scientific">Dryococelus australis</name>
    <dbReference type="NCBI Taxonomy" id="614101"/>
    <lineage>
        <taxon>Eukaryota</taxon>
        <taxon>Metazoa</taxon>
        <taxon>Ecdysozoa</taxon>
        <taxon>Arthropoda</taxon>
        <taxon>Hexapoda</taxon>
        <taxon>Insecta</taxon>
        <taxon>Pterygota</taxon>
        <taxon>Neoptera</taxon>
        <taxon>Polyneoptera</taxon>
        <taxon>Phasmatodea</taxon>
        <taxon>Verophasmatodea</taxon>
        <taxon>Anareolatae</taxon>
        <taxon>Phasmatidae</taxon>
        <taxon>Eurycanthinae</taxon>
        <taxon>Dryococelus</taxon>
    </lineage>
</organism>
<dbReference type="Proteomes" id="UP001159363">
    <property type="component" value="Chromosome 2"/>
</dbReference>